<keyword evidence="2" id="KW-0479">Metal-binding</keyword>
<dbReference type="InterPro" id="IPR013154">
    <property type="entry name" value="ADH-like_N"/>
</dbReference>
<organism evidence="6 7">
    <name type="scientific">Aspergillus novofumigatus (strain IBT 16806)</name>
    <dbReference type="NCBI Taxonomy" id="1392255"/>
    <lineage>
        <taxon>Eukaryota</taxon>
        <taxon>Fungi</taxon>
        <taxon>Dikarya</taxon>
        <taxon>Ascomycota</taxon>
        <taxon>Pezizomycotina</taxon>
        <taxon>Eurotiomycetes</taxon>
        <taxon>Eurotiomycetidae</taxon>
        <taxon>Eurotiales</taxon>
        <taxon>Aspergillaceae</taxon>
        <taxon>Aspergillus</taxon>
        <taxon>Aspergillus subgen. Fumigati</taxon>
    </lineage>
</organism>
<feature type="domain" description="Alcohol dehydrogenase-like N-terminal" evidence="5">
    <location>
        <begin position="25"/>
        <end position="127"/>
    </location>
</feature>
<dbReference type="GO" id="GO:0016491">
    <property type="term" value="F:oxidoreductase activity"/>
    <property type="evidence" value="ECO:0007669"/>
    <property type="project" value="UniProtKB-KW"/>
</dbReference>
<dbReference type="Pfam" id="PF08240">
    <property type="entry name" value="ADH_N"/>
    <property type="match status" value="1"/>
</dbReference>
<evidence type="ECO:0000256" key="1">
    <source>
        <dbReference type="ARBA" id="ARBA00001947"/>
    </source>
</evidence>
<name>A0A2I1BVJ4_ASPN1</name>
<dbReference type="PANTHER" id="PTHR42813">
    <property type="entry name" value="ZINC-TYPE ALCOHOL DEHYDROGENASE-LIKE"/>
    <property type="match status" value="1"/>
</dbReference>
<keyword evidence="4" id="KW-0560">Oxidoreductase</keyword>
<keyword evidence="7" id="KW-1185">Reference proteome</keyword>
<keyword evidence="3" id="KW-0862">Zinc</keyword>
<dbReference type="SUPFAM" id="SSF51735">
    <property type="entry name" value="NAD(P)-binding Rossmann-fold domains"/>
    <property type="match status" value="1"/>
</dbReference>
<dbReference type="OrthoDB" id="442947at2759"/>
<dbReference type="CDD" id="cd08284">
    <property type="entry name" value="FDH_like_2"/>
    <property type="match status" value="1"/>
</dbReference>
<dbReference type="AlphaFoldDB" id="A0A2I1BVJ4"/>
<evidence type="ECO:0000313" key="6">
    <source>
        <dbReference type="EMBL" id="PKX89413.1"/>
    </source>
</evidence>
<dbReference type="STRING" id="1392255.A0A2I1BVJ4"/>
<proteinExistence type="predicted"/>
<dbReference type="InterPro" id="IPR036291">
    <property type="entry name" value="NAD(P)-bd_dom_sf"/>
</dbReference>
<sequence>MQAVIFKGPLEVTLETRPIPQIQDPTDAIIKVRYTALCGSELHVFRGHQPSSTGFIMGHEFTGEVLETGPAVKNFKKGDCVVSPFTISCGECFYCARGCSSRCAKGKLFGSAVLDGGQAEYVRVPLADGTLVAAPAAVDEKKLVLMADIFPTGYFAARNAFRGWEGRLCGEYGRAFWVALEYRPAALIAVDSVPDRLERARSLGAEAWNFQTDAQGLRERVLELTDGRGRISALRMAFELLRPWGRISSVGVHNGEIPWTGNEAYGKNLQIQMGRCPVRSIFGDALELLVKKQDSLEFMTADIRPLSEAIAAYDDFNQMKSQKIIFEAGK</sequence>
<dbReference type="InterPro" id="IPR002328">
    <property type="entry name" value="ADH_Zn_CS"/>
</dbReference>
<evidence type="ECO:0000256" key="4">
    <source>
        <dbReference type="ARBA" id="ARBA00023002"/>
    </source>
</evidence>
<dbReference type="VEuPathDB" id="FungiDB:P174DRAFT_445930"/>
<evidence type="ECO:0000259" key="5">
    <source>
        <dbReference type="Pfam" id="PF08240"/>
    </source>
</evidence>
<protein>
    <submittedName>
        <fullName evidence="6">GroES-like protein</fullName>
    </submittedName>
</protein>
<reference evidence="7" key="1">
    <citation type="journal article" date="2018" name="Proc. Natl. Acad. Sci. U.S.A.">
        <title>Linking secondary metabolites to gene clusters through genome sequencing of six diverse Aspergillus species.</title>
        <authorList>
            <person name="Kaerboelling I."/>
            <person name="Vesth T.C."/>
            <person name="Frisvad J.C."/>
            <person name="Nybo J.L."/>
            <person name="Theobald S."/>
            <person name="Kuo A."/>
            <person name="Bowyer P."/>
            <person name="Matsuda Y."/>
            <person name="Mondo S."/>
            <person name="Lyhne E.K."/>
            <person name="Kogle M.E."/>
            <person name="Clum A."/>
            <person name="Lipzen A."/>
            <person name="Salamov A."/>
            <person name="Ngan C.Y."/>
            <person name="Daum C."/>
            <person name="Chiniquy J."/>
            <person name="Barry K."/>
            <person name="LaButti K."/>
            <person name="Haridas S."/>
            <person name="Simmons B.A."/>
            <person name="Magnuson J.K."/>
            <person name="Mortensen U.H."/>
            <person name="Larsen T.O."/>
            <person name="Grigoriev I.V."/>
            <person name="Baker S.E."/>
            <person name="Andersen M.R."/>
        </authorList>
    </citation>
    <scope>NUCLEOTIDE SEQUENCE [LARGE SCALE GENOMIC DNA]</scope>
    <source>
        <strain evidence="7">IBT 16806</strain>
    </source>
</reference>
<evidence type="ECO:0000256" key="2">
    <source>
        <dbReference type="ARBA" id="ARBA00022723"/>
    </source>
</evidence>
<dbReference type="GeneID" id="36535779"/>
<dbReference type="Proteomes" id="UP000234474">
    <property type="component" value="Unassembled WGS sequence"/>
</dbReference>
<dbReference type="EMBL" id="MSZS01000010">
    <property type="protein sequence ID" value="PKX89413.1"/>
    <property type="molecule type" value="Genomic_DNA"/>
</dbReference>
<dbReference type="GO" id="GO:0008270">
    <property type="term" value="F:zinc ion binding"/>
    <property type="evidence" value="ECO:0007669"/>
    <property type="project" value="InterPro"/>
</dbReference>
<dbReference type="RefSeq" id="XP_024678008.1">
    <property type="nucleotide sequence ID" value="XM_024828454.1"/>
</dbReference>
<comment type="cofactor">
    <cofactor evidence="1">
        <name>Zn(2+)</name>
        <dbReference type="ChEBI" id="CHEBI:29105"/>
    </cofactor>
</comment>
<dbReference type="SUPFAM" id="SSF50129">
    <property type="entry name" value="GroES-like"/>
    <property type="match status" value="1"/>
</dbReference>
<evidence type="ECO:0000313" key="7">
    <source>
        <dbReference type="Proteomes" id="UP000234474"/>
    </source>
</evidence>
<comment type="caution">
    <text evidence="6">The sequence shown here is derived from an EMBL/GenBank/DDBJ whole genome shotgun (WGS) entry which is preliminary data.</text>
</comment>
<dbReference type="Gene3D" id="3.90.180.10">
    <property type="entry name" value="Medium-chain alcohol dehydrogenases, catalytic domain"/>
    <property type="match status" value="1"/>
</dbReference>
<dbReference type="PANTHER" id="PTHR42813:SF6">
    <property type="entry name" value="ALCOHOL DEHYDROGENASE (EUROFUNG)"/>
    <property type="match status" value="1"/>
</dbReference>
<dbReference type="PROSITE" id="PS00059">
    <property type="entry name" value="ADH_ZINC"/>
    <property type="match status" value="1"/>
</dbReference>
<gene>
    <name evidence="6" type="ORF">P174DRAFT_445930</name>
</gene>
<dbReference type="Gene3D" id="3.40.50.720">
    <property type="entry name" value="NAD(P)-binding Rossmann-like Domain"/>
    <property type="match status" value="1"/>
</dbReference>
<dbReference type="InterPro" id="IPR011032">
    <property type="entry name" value="GroES-like_sf"/>
</dbReference>
<evidence type="ECO:0000256" key="3">
    <source>
        <dbReference type="ARBA" id="ARBA00022833"/>
    </source>
</evidence>
<dbReference type="OMA" id="IANIGMH"/>
<accession>A0A2I1BVJ4</accession>